<dbReference type="Gene3D" id="3.40.190.80">
    <property type="match status" value="1"/>
</dbReference>
<dbReference type="FunFam" id="3.30.540.10:FF:000003">
    <property type="entry name" value="Inositol-1-monophosphatase"/>
    <property type="match status" value="1"/>
</dbReference>
<dbReference type="Proteomes" id="UP000015961">
    <property type="component" value="Unassembled WGS sequence"/>
</dbReference>
<protein>
    <recommendedName>
        <fullName evidence="8">Inositol monophosphatase</fullName>
    </recommendedName>
</protein>
<feature type="binding site" evidence="5">
    <location>
        <position position="65"/>
    </location>
    <ligand>
        <name>Mg(2+)</name>
        <dbReference type="ChEBI" id="CHEBI:18420"/>
        <label>1</label>
        <note>catalytic</note>
    </ligand>
</feature>
<comment type="cofactor">
    <cofactor evidence="1 5">
        <name>Mg(2+)</name>
        <dbReference type="ChEBI" id="CHEBI:18420"/>
    </cofactor>
</comment>
<name>S0L2P1_9ENTE</name>
<dbReference type="CDD" id="cd01637">
    <property type="entry name" value="IMPase_like"/>
    <property type="match status" value="1"/>
</dbReference>
<feature type="binding site" evidence="5">
    <location>
        <position position="86"/>
    </location>
    <ligand>
        <name>Mg(2+)</name>
        <dbReference type="ChEBI" id="CHEBI:18420"/>
        <label>1</label>
        <note>catalytic</note>
    </ligand>
</feature>
<dbReference type="GO" id="GO:0007165">
    <property type="term" value="P:signal transduction"/>
    <property type="evidence" value="ECO:0007669"/>
    <property type="project" value="TreeGrafter"/>
</dbReference>
<dbReference type="GO" id="GO:0006020">
    <property type="term" value="P:inositol metabolic process"/>
    <property type="evidence" value="ECO:0007669"/>
    <property type="project" value="TreeGrafter"/>
</dbReference>
<evidence type="ECO:0000313" key="7">
    <source>
        <dbReference type="Proteomes" id="UP000015961"/>
    </source>
</evidence>
<evidence type="ECO:0000256" key="4">
    <source>
        <dbReference type="ARBA" id="ARBA00022842"/>
    </source>
</evidence>
<reference evidence="6 7" key="1">
    <citation type="submission" date="2013-03" db="EMBL/GenBank/DDBJ databases">
        <title>The Genome Sequence of Enterococcus sulfureus ATCC_49903 (PacBio/Illumina hybrid assembly).</title>
        <authorList>
            <consortium name="The Broad Institute Genomics Platform"/>
            <consortium name="The Broad Institute Genome Sequencing Center for Infectious Disease"/>
            <person name="Earl A."/>
            <person name="Russ C."/>
            <person name="Gilmore M."/>
            <person name="Surin D."/>
            <person name="Walker B."/>
            <person name="Young S."/>
            <person name="Zeng Q."/>
            <person name="Gargeya S."/>
            <person name="Fitzgerald M."/>
            <person name="Haas B."/>
            <person name="Abouelleil A."/>
            <person name="Allen A.W."/>
            <person name="Alvarado L."/>
            <person name="Arachchi H.M."/>
            <person name="Berlin A.M."/>
            <person name="Chapman S.B."/>
            <person name="Gainer-Dewar J."/>
            <person name="Goldberg J."/>
            <person name="Griggs A."/>
            <person name="Gujja S."/>
            <person name="Hansen M."/>
            <person name="Howarth C."/>
            <person name="Imamovic A."/>
            <person name="Ireland A."/>
            <person name="Larimer J."/>
            <person name="McCowan C."/>
            <person name="Murphy C."/>
            <person name="Pearson M."/>
            <person name="Poon T.W."/>
            <person name="Priest M."/>
            <person name="Roberts A."/>
            <person name="Saif S."/>
            <person name="Shea T."/>
            <person name="Sisk P."/>
            <person name="Sykes S."/>
            <person name="Wortman J."/>
            <person name="Nusbaum C."/>
            <person name="Birren B."/>
        </authorList>
    </citation>
    <scope>NUCLEOTIDE SEQUENCE [LARGE SCALE GENOMIC DNA]</scope>
    <source>
        <strain evidence="6 7">ATCC 49903</strain>
    </source>
</reference>
<evidence type="ECO:0000256" key="1">
    <source>
        <dbReference type="ARBA" id="ARBA00001946"/>
    </source>
</evidence>
<keyword evidence="2 5" id="KW-0479">Metal-binding</keyword>
<comment type="caution">
    <text evidence="6">The sequence shown here is derived from an EMBL/GenBank/DDBJ whole genome shotgun (WGS) entry which is preliminary data.</text>
</comment>
<gene>
    <name evidence="6" type="ORF">I573_01734</name>
</gene>
<dbReference type="STRING" id="1140003.OMY_00944"/>
<dbReference type="PANTHER" id="PTHR20854">
    <property type="entry name" value="INOSITOL MONOPHOSPHATASE"/>
    <property type="match status" value="1"/>
</dbReference>
<feature type="binding site" evidence="5">
    <location>
        <position position="85"/>
    </location>
    <ligand>
        <name>Mg(2+)</name>
        <dbReference type="ChEBI" id="CHEBI:18420"/>
        <label>1</label>
        <note>catalytic</note>
    </ligand>
</feature>
<proteinExistence type="predicted"/>
<feature type="binding site" evidence="5">
    <location>
        <position position="205"/>
    </location>
    <ligand>
        <name>Mg(2+)</name>
        <dbReference type="ChEBI" id="CHEBI:18420"/>
        <label>1</label>
        <note>catalytic</note>
    </ligand>
</feature>
<evidence type="ECO:0000256" key="3">
    <source>
        <dbReference type="ARBA" id="ARBA00022801"/>
    </source>
</evidence>
<dbReference type="GO" id="GO:0046872">
    <property type="term" value="F:metal ion binding"/>
    <property type="evidence" value="ECO:0007669"/>
    <property type="project" value="UniProtKB-KW"/>
</dbReference>
<evidence type="ECO:0000256" key="5">
    <source>
        <dbReference type="PIRSR" id="PIRSR600760-2"/>
    </source>
</evidence>
<organism evidence="6 7">
    <name type="scientific">Enterococcus sulfureus ATCC 49903</name>
    <dbReference type="NCBI Taxonomy" id="1140003"/>
    <lineage>
        <taxon>Bacteria</taxon>
        <taxon>Bacillati</taxon>
        <taxon>Bacillota</taxon>
        <taxon>Bacilli</taxon>
        <taxon>Lactobacillales</taxon>
        <taxon>Enterococcaceae</taxon>
        <taxon>Enterococcus</taxon>
    </lineage>
</organism>
<dbReference type="PANTHER" id="PTHR20854:SF4">
    <property type="entry name" value="INOSITOL-1-MONOPHOSPHATASE-RELATED"/>
    <property type="match status" value="1"/>
</dbReference>
<dbReference type="PRINTS" id="PR00377">
    <property type="entry name" value="IMPHPHTASES"/>
</dbReference>
<dbReference type="SUPFAM" id="SSF56655">
    <property type="entry name" value="Carbohydrate phosphatase"/>
    <property type="match status" value="1"/>
</dbReference>
<sequence>MDREEIEVLLRQAGEKIKVALDNTNIQVDTKTNRKDLVTNIDKEIQRFLIEAIVKQDPHAKIMAEENGRDQLNDFSGRVYIIDPIDGTLNFVLEQENFCVMIGIYEDQQPVLGFIYDVMKDQMLSGGPKIGVYCNGSRLDAPADLRIEDGLLGLNSGMYAANFHHARDLGQKAMGVRMLGCAGVELSALLLGQRIGYISNLSPWDYAAGGVLLETFGMKMSRLDGTPLSFSGREYFIAGTKKAYTEMIALTKQEN</sequence>
<keyword evidence="3" id="KW-0378">Hydrolase</keyword>
<feature type="binding site" evidence="5">
    <location>
        <position position="83"/>
    </location>
    <ligand>
        <name>Mg(2+)</name>
        <dbReference type="ChEBI" id="CHEBI:18420"/>
        <label>1</label>
        <note>catalytic</note>
    </ligand>
</feature>
<dbReference type="RefSeq" id="WP_016185396.1">
    <property type="nucleotide sequence ID" value="NZ_ASWO01000005.1"/>
</dbReference>
<dbReference type="InterPro" id="IPR000760">
    <property type="entry name" value="Inositol_monophosphatase-like"/>
</dbReference>
<evidence type="ECO:0000313" key="6">
    <source>
        <dbReference type="EMBL" id="EOT84009.1"/>
    </source>
</evidence>
<keyword evidence="4 5" id="KW-0460">Magnesium</keyword>
<dbReference type="Pfam" id="PF00459">
    <property type="entry name" value="Inositol_P"/>
    <property type="match status" value="1"/>
</dbReference>
<dbReference type="PATRIC" id="fig|1140003.3.peg.900"/>
<dbReference type="OrthoDB" id="9772456at2"/>
<accession>S0L2P1</accession>
<dbReference type="EMBL" id="ASWO01000005">
    <property type="protein sequence ID" value="EOT84009.1"/>
    <property type="molecule type" value="Genomic_DNA"/>
</dbReference>
<dbReference type="eggNOG" id="COG0483">
    <property type="taxonomic scope" value="Bacteria"/>
</dbReference>
<dbReference type="GO" id="GO:0008934">
    <property type="term" value="F:inositol monophosphate 1-phosphatase activity"/>
    <property type="evidence" value="ECO:0007669"/>
    <property type="project" value="TreeGrafter"/>
</dbReference>
<keyword evidence="7" id="KW-1185">Reference proteome</keyword>
<evidence type="ECO:0000256" key="2">
    <source>
        <dbReference type="ARBA" id="ARBA00022723"/>
    </source>
</evidence>
<dbReference type="Gene3D" id="3.30.540.10">
    <property type="entry name" value="Fructose-1,6-Bisphosphatase, subunit A, domain 1"/>
    <property type="match status" value="1"/>
</dbReference>
<evidence type="ECO:0008006" key="8">
    <source>
        <dbReference type="Google" id="ProtNLM"/>
    </source>
</evidence>
<dbReference type="AlphaFoldDB" id="S0L2P1"/>